<dbReference type="InterPro" id="IPR009003">
    <property type="entry name" value="Peptidase_S1_PA"/>
</dbReference>
<dbReference type="PANTHER" id="PTHR14389:SF3">
    <property type="entry name" value="PROTEIN FAM111A-LIKE"/>
    <property type="match status" value="1"/>
</dbReference>
<dbReference type="EMBL" id="OV696696">
    <property type="protein sequence ID" value="CAH1239317.1"/>
    <property type="molecule type" value="Genomic_DNA"/>
</dbReference>
<sequence length="661" mass="72185">MPVKKGSQVGGPLTQLAEENKEMEREFARMSAEYSQKTDADPVNEWIVPEKCSPTFTSKDGAENGDAEWVVPKEPLLRNEDLSVMTPQGGNKNFLKPVDVSFTVLWKGGGGGSEKHEIQCAGPKPAVHALSDSLNHVTELREKLGRVYLVPEVGSKFKGEPNVGVPARSLDGGVFRLCFYGDDGKHKAAQLVSAHTEEELLTKQRCAVYVSDAHKDCMAAAYGLKKEEKADVDAAPLMVDVLPGETLLRALYRDARFDNAMVNRFVATKADSPESGNQLMTSGADLHDVTLVLKLAEEEEVTDEEAEAARDPDGRVLSRCLAPFLIGKDLGEYAGGSGEGAAEGIGEDGAGLSGKEYWDMRRTLQEVRDDIEGFDVDKILADLQDELSRTDFDKRTNIAGGKIDATGDAFELISMEKAVNEACESDPICQDGIPGEMQYSLVQHFNSVGVVGFEDTAIGGGFRLGSRYLLTCHHMVEAIREMAQRKEPDTDAPPPLEHAHVEFHHYTDELQPMTYTRFKFKADPVHEDADTDFCILELQVEGEQSDLLQTHLPGLGNLLPPKEASGEAEVTSTAGKVTKQDDNPASVRTGGQVMFWRSGSPGFDPKGRLTVMSRGTRPMYKNSPTTVLRYVSVAAVRDLLYGLAEKGALQEGVVRDMFPLE</sequence>
<accession>A0A8J9YRQ6</accession>
<protein>
    <submittedName>
        <fullName evidence="2">Hypp5804 protein</fullName>
    </submittedName>
</protein>
<dbReference type="Proteomes" id="UP000838412">
    <property type="component" value="Chromosome 11"/>
</dbReference>
<evidence type="ECO:0000313" key="2">
    <source>
        <dbReference type="EMBL" id="CAH1239317.1"/>
    </source>
</evidence>
<dbReference type="OrthoDB" id="10034396at2759"/>
<keyword evidence="1" id="KW-0175">Coiled coil</keyword>
<keyword evidence="3" id="KW-1185">Reference proteome</keyword>
<name>A0A8J9YRQ6_BRALA</name>
<dbReference type="SUPFAM" id="SSF50494">
    <property type="entry name" value="Trypsin-like serine proteases"/>
    <property type="match status" value="1"/>
</dbReference>
<evidence type="ECO:0000256" key="1">
    <source>
        <dbReference type="SAM" id="Coils"/>
    </source>
</evidence>
<gene>
    <name evidence="2" type="primary">Hypp5804</name>
    <name evidence="2" type="ORF">BLAG_LOCUS3657</name>
</gene>
<evidence type="ECO:0000313" key="3">
    <source>
        <dbReference type="Proteomes" id="UP000838412"/>
    </source>
</evidence>
<organism evidence="2 3">
    <name type="scientific">Branchiostoma lanceolatum</name>
    <name type="common">Common lancelet</name>
    <name type="synonym">Amphioxus lanceolatum</name>
    <dbReference type="NCBI Taxonomy" id="7740"/>
    <lineage>
        <taxon>Eukaryota</taxon>
        <taxon>Metazoa</taxon>
        <taxon>Chordata</taxon>
        <taxon>Cephalochordata</taxon>
        <taxon>Leptocardii</taxon>
        <taxon>Amphioxiformes</taxon>
        <taxon>Branchiostomatidae</taxon>
        <taxon>Branchiostoma</taxon>
    </lineage>
</organism>
<dbReference type="PANTHER" id="PTHR14389">
    <property type="entry name" value="SI:CH1073-475A24.1"/>
    <property type="match status" value="1"/>
</dbReference>
<dbReference type="AlphaFoldDB" id="A0A8J9YRQ6"/>
<proteinExistence type="predicted"/>
<feature type="coiled-coil region" evidence="1">
    <location>
        <begin position="13"/>
        <end position="40"/>
    </location>
</feature>
<reference evidence="2" key="1">
    <citation type="submission" date="2022-01" db="EMBL/GenBank/DDBJ databases">
        <authorList>
            <person name="Braso-Vives M."/>
        </authorList>
    </citation>
    <scope>NUCLEOTIDE SEQUENCE</scope>
</reference>